<evidence type="ECO:0000256" key="1">
    <source>
        <dbReference type="SAM" id="MobiDB-lite"/>
    </source>
</evidence>
<dbReference type="Proteomes" id="UP000299102">
    <property type="component" value="Unassembled WGS sequence"/>
</dbReference>
<dbReference type="AlphaFoldDB" id="A0A4C1TPY4"/>
<evidence type="ECO:0000313" key="3">
    <source>
        <dbReference type="Proteomes" id="UP000299102"/>
    </source>
</evidence>
<dbReference type="EMBL" id="BGZK01000076">
    <property type="protein sequence ID" value="GBP16035.1"/>
    <property type="molecule type" value="Genomic_DNA"/>
</dbReference>
<evidence type="ECO:0000313" key="2">
    <source>
        <dbReference type="EMBL" id="GBP16035.1"/>
    </source>
</evidence>
<comment type="caution">
    <text evidence="2">The sequence shown here is derived from an EMBL/GenBank/DDBJ whole genome shotgun (WGS) entry which is preliminary data.</text>
</comment>
<reference evidence="2 3" key="1">
    <citation type="journal article" date="2019" name="Commun. Biol.">
        <title>The bagworm genome reveals a unique fibroin gene that provides high tensile strength.</title>
        <authorList>
            <person name="Kono N."/>
            <person name="Nakamura H."/>
            <person name="Ohtoshi R."/>
            <person name="Tomita M."/>
            <person name="Numata K."/>
            <person name="Arakawa K."/>
        </authorList>
    </citation>
    <scope>NUCLEOTIDE SEQUENCE [LARGE SCALE GENOMIC DNA]</scope>
</reference>
<feature type="region of interest" description="Disordered" evidence="1">
    <location>
        <begin position="39"/>
        <end position="71"/>
    </location>
</feature>
<keyword evidence="3" id="KW-1185">Reference proteome</keyword>
<name>A0A4C1TPY4_EUMVA</name>
<sequence length="106" mass="11763">MDSPQESAGNFFSTCVTCAVGTRTHRLSIETRIANVPINPSEDRASNTFSAYKEPRPPAARSLPRRDENSASSRLFLVSPSMVRLRTALQYIGARDATIHKNWPSK</sequence>
<gene>
    <name evidence="2" type="ORF">EVAR_94377_1</name>
</gene>
<proteinExistence type="predicted"/>
<organism evidence="2 3">
    <name type="scientific">Eumeta variegata</name>
    <name type="common">Bagworm moth</name>
    <name type="synonym">Eumeta japonica</name>
    <dbReference type="NCBI Taxonomy" id="151549"/>
    <lineage>
        <taxon>Eukaryota</taxon>
        <taxon>Metazoa</taxon>
        <taxon>Ecdysozoa</taxon>
        <taxon>Arthropoda</taxon>
        <taxon>Hexapoda</taxon>
        <taxon>Insecta</taxon>
        <taxon>Pterygota</taxon>
        <taxon>Neoptera</taxon>
        <taxon>Endopterygota</taxon>
        <taxon>Lepidoptera</taxon>
        <taxon>Glossata</taxon>
        <taxon>Ditrysia</taxon>
        <taxon>Tineoidea</taxon>
        <taxon>Psychidae</taxon>
        <taxon>Oiketicinae</taxon>
        <taxon>Eumeta</taxon>
    </lineage>
</organism>
<protein>
    <submittedName>
        <fullName evidence="2">Uncharacterized protein</fullName>
    </submittedName>
</protein>
<accession>A0A4C1TPY4</accession>